<keyword evidence="9" id="KW-1185">Reference proteome</keyword>
<dbReference type="OrthoDB" id="3296766at2759"/>
<accession>A0A5C3MTJ3</accession>
<evidence type="ECO:0000256" key="6">
    <source>
        <dbReference type="SAM" id="MobiDB-lite"/>
    </source>
</evidence>
<sequence length="481" mass="52428">MVKPSREETVAAGTSGSGDGKDALEKSLVEQLDKKFGIATQLNNAGDMVGSILTIATLFGLAEALKLEGTRFNVLIAMMRIGHMISPVRLDWVRNKVCKSHASLPGFACAMGVLLVLLSVFPSYPRAICILFLLGIVDAALEYSLAVLIRSWYTSKEVRLIGSGAASANIWAAINVSILVFMAQWKGLPGEHDWWSILLTVGTAFAIYYAPLVYWRHPRFPETAAWPTQAERALLEQRSTQRSPMISAPDPNARLTFSVLRNATLWKHALLQMPSEMALTYATFWPVIVAGACGVEKMTPGWLLASACPWIVPALLRIGISRKFRTITPEFMAGQLALQWLCSLLAFVGFGIASLTTHRFLLVPALVVMPLHDIGRLTSLFAFVSLPPALFSDPSEIKSARFFSGLAGSAGTLLGTFLWPVTYEASTYKIAFGVQAAATLLSTYAVHFCVGEIRTRRAARSEAEEEYVPLQVGSKELDAAV</sequence>
<dbReference type="PANTHER" id="PTHR43791:SF36">
    <property type="entry name" value="TRANSPORTER, PUTATIVE (AFU_ORTHOLOGUE AFUA_6G08340)-RELATED"/>
    <property type="match status" value="1"/>
</dbReference>
<evidence type="ECO:0000313" key="8">
    <source>
        <dbReference type="EMBL" id="TFK48380.1"/>
    </source>
</evidence>
<keyword evidence="2" id="KW-0813">Transport</keyword>
<name>A0A5C3MTJ3_9AGAM</name>
<feature type="transmembrane region" description="Helical" evidence="7">
    <location>
        <begin position="332"/>
        <end position="354"/>
    </location>
</feature>
<feature type="transmembrane region" description="Helical" evidence="7">
    <location>
        <begin position="301"/>
        <end position="320"/>
    </location>
</feature>
<feature type="transmembrane region" description="Helical" evidence="7">
    <location>
        <begin position="428"/>
        <end position="450"/>
    </location>
</feature>
<evidence type="ECO:0000256" key="2">
    <source>
        <dbReference type="ARBA" id="ARBA00022448"/>
    </source>
</evidence>
<reference evidence="8 9" key="1">
    <citation type="journal article" date="2019" name="Nat. Ecol. Evol.">
        <title>Megaphylogeny resolves global patterns of mushroom evolution.</title>
        <authorList>
            <person name="Varga T."/>
            <person name="Krizsan K."/>
            <person name="Foldi C."/>
            <person name="Dima B."/>
            <person name="Sanchez-Garcia M."/>
            <person name="Sanchez-Ramirez S."/>
            <person name="Szollosi G.J."/>
            <person name="Szarkandi J.G."/>
            <person name="Papp V."/>
            <person name="Albert L."/>
            <person name="Andreopoulos W."/>
            <person name="Angelini C."/>
            <person name="Antonin V."/>
            <person name="Barry K.W."/>
            <person name="Bougher N.L."/>
            <person name="Buchanan P."/>
            <person name="Buyck B."/>
            <person name="Bense V."/>
            <person name="Catcheside P."/>
            <person name="Chovatia M."/>
            <person name="Cooper J."/>
            <person name="Damon W."/>
            <person name="Desjardin D."/>
            <person name="Finy P."/>
            <person name="Geml J."/>
            <person name="Haridas S."/>
            <person name="Hughes K."/>
            <person name="Justo A."/>
            <person name="Karasinski D."/>
            <person name="Kautmanova I."/>
            <person name="Kiss B."/>
            <person name="Kocsube S."/>
            <person name="Kotiranta H."/>
            <person name="LaButti K.M."/>
            <person name="Lechner B.E."/>
            <person name="Liimatainen K."/>
            <person name="Lipzen A."/>
            <person name="Lukacs Z."/>
            <person name="Mihaltcheva S."/>
            <person name="Morgado L.N."/>
            <person name="Niskanen T."/>
            <person name="Noordeloos M.E."/>
            <person name="Ohm R.A."/>
            <person name="Ortiz-Santana B."/>
            <person name="Ovrebo C."/>
            <person name="Racz N."/>
            <person name="Riley R."/>
            <person name="Savchenko A."/>
            <person name="Shiryaev A."/>
            <person name="Soop K."/>
            <person name="Spirin V."/>
            <person name="Szebenyi C."/>
            <person name="Tomsovsky M."/>
            <person name="Tulloss R.E."/>
            <person name="Uehling J."/>
            <person name="Grigoriev I.V."/>
            <person name="Vagvolgyi C."/>
            <person name="Papp T."/>
            <person name="Martin F.M."/>
            <person name="Miettinen O."/>
            <person name="Hibbett D.S."/>
            <person name="Nagy L.G."/>
        </authorList>
    </citation>
    <scope>NUCLEOTIDE SEQUENCE [LARGE SCALE GENOMIC DNA]</scope>
    <source>
        <strain evidence="8 9">OMC1185</strain>
    </source>
</reference>
<dbReference type="InterPro" id="IPR036259">
    <property type="entry name" value="MFS_trans_sf"/>
</dbReference>
<dbReference type="GO" id="GO:0016020">
    <property type="term" value="C:membrane"/>
    <property type="evidence" value="ECO:0007669"/>
    <property type="project" value="UniProtKB-SubCell"/>
</dbReference>
<feature type="region of interest" description="Disordered" evidence="6">
    <location>
        <begin position="1"/>
        <end position="22"/>
    </location>
</feature>
<feature type="transmembrane region" description="Helical" evidence="7">
    <location>
        <begin position="277"/>
        <end position="295"/>
    </location>
</feature>
<gene>
    <name evidence="8" type="ORF">OE88DRAFT_519355</name>
</gene>
<organism evidence="8 9">
    <name type="scientific">Heliocybe sulcata</name>
    <dbReference type="NCBI Taxonomy" id="5364"/>
    <lineage>
        <taxon>Eukaryota</taxon>
        <taxon>Fungi</taxon>
        <taxon>Dikarya</taxon>
        <taxon>Basidiomycota</taxon>
        <taxon>Agaricomycotina</taxon>
        <taxon>Agaricomycetes</taxon>
        <taxon>Gloeophyllales</taxon>
        <taxon>Gloeophyllaceae</taxon>
        <taxon>Heliocybe</taxon>
    </lineage>
</organism>
<proteinExistence type="predicted"/>
<comment type="subcellular location">
    <subcellularLocation>
        <location evidence="1">Membrane</location>
        <topology evidence="1">Multi-pass membrane protein</topology>
    </subcellularLocation>
</comment>
<dbReference type="AlphaFoldDB" id="A0A5C3MTJ3"/>
<evidence type="ECO:0000256" key="3">
    <source>
        <dbReference type="ARBA" id="ARBA00022692"/>
    </source>
</evidence>
<protein>
    <submittedName>
        <fullName evidence="8">MFS general substrate transporter</fullName>
    </submittedName>
</protein>
<feature type="transmembrane region" description="Helical" evidence="7">
    <location>
        <begin position="374"/>
        <end position="391"/>
    </location>
</feature>
<feature type="transmembrane region" description="Helical" evidence="7">
    <location>
        <begin position="130"/>
        <end position="148"/>
    </location>
</feature>
<evidence type="ECO:0000313" key="9">
    <source>
        <dbReference type="Proteomes" id="UP000305948"/>
    </source>
</evidence>
<dbReference type="PANTHER" id="PTHR43791">
    <property type="entry name" value="PERMEASE-RELATED"/>
    <property type="match status" value="1"/>
</dbReference>
<keyword evidence="3 7" id="KW-0812">Transmembrane</keyword>
<dbReference type="GO" id="GO:0022857">
    <property type="term" value="F:transmembrane transporter activity"/>
    <property type="evidence" value="ECO:0007669"/>
    <property type="project" value="TreeGrafter"/>
</dbReference>
<dbReference type="Proteomes" id="UP000305948">
    <property type="component" value="Unassembled WGS sequence"/>
</dbReference>
<evidence type="ECO:0000256" key="1">
    <source>
        <dbReference type="ARBA" id="ARBA00004141"/>
    </source>
</evidence>
<feature type="transmembrane region" description="Helical" evidence="7">
    <location>
        <begin position="194"/>
        <end position="215"/>
    </location>
</feature>
<evidence type="ECO:0000256" key="5">
    <source>
        <dbReference type="ARBA" id="ARBA00023136"/>
    </source>
</evidence>
<keyword evidence="5 7" id="KW-0472">Membrane</keyword>
<evidence type="ECO:0000256" key="4">
    <source>
        <dbReference type="ARBA" id="ARBA00022989"/>
    </source>
</evidence>
<evidence type="ECO:0000256" key="7">
    <source>
        <dbReference type="SAM" id="Phobius"/>
    </source>
</evidence>
<feature type="transmembrane region" description="Helical" evidence="7">
    <location>
        <begin position="160"/>
        <end position="182"/>
    </location>
</feature>
<feature type="transmembrane region" description="Helical" evidence="7">
    <location>
        <begin position="403"/>
        <end position="422"/>
    </location>
</feature>
<dbReference type="SUPFAM" id="SSF103473">
    <property type="entry name" value="MFS general substrate transporter"/>
    <property type="match status" value="1"/>
</dbReference>
<feature type="transmembrane region" description="Helical" evidence="7">
    <location>
        <begin position="104"/>
        <end position="124"/>
    </location>
</feature>
<keyword evidence="4 7" id="KW-1133">Transmembrane helix</keyword>
<dbReference type="EMBL" id="ML213519">
    <property type="protein sequence ID" value="TFK48380.1"/>
    <property type="molecule type" value="Genomic_DNA"/>
</dbReference>